<dbReference type="SUPFAM" id="SSF81301">
    <property type="entry name" value="Nucleotidyltransferase"/>
    <property type="match status" value="1"/>
</dbReference>
<evidence type="ECO:0000256" key="2">
    <source>
        <dbReference type="ARBA" id="ARBA00023251"/>
    </source>
</evidence>
<dbReference type="EMBL" id="VSSQ01005489">
    <property type="protein sequence ID" value="MPM29351.1"/>
    <property type="molecule type" value="Genomic_DNA"/>
</dbReference>
<dbReference type="PIRSF" id="PIRSF000819">
    <property type="entry name" value="Streptomycin_3-adenylyltransf"/>
    <property type="match status" value="1"/>
</dbReference>
<proteinExistence type="predicted"/>
<keyword evidence="1 6" id="KW-0808">Transferase</keyword>
<name>A0A644YN99_9ZZZZ</name>
<dbReference type="Pfam" id="PF13427">
    <property type="entry name" value="AadA_C"/>
    <property type="match status" value="1"/>
</dbReference>
<evidence type="ECO:0000259" key="5">
    <source>
        <dbReference type="Pfam" id="PF18765"/>
    </source>
</evidence>
<evidence type="ECO:0000313" key="6">
    <source>
        <dbReference type="EMBL" id="MPM29351.1"/>
    </source>
</evidence>
<organism evidence="6">
    <name type="scientific">bioreactor metagenome</name>
    <dbReference type="NCBI Taxonomy" id="1076179"/>
    <lineage>
        <taxon>unclassified sequences</taxon>
        <taxon>metagenomes</taxon>
        <taxon>ecological metagenomes</taxon>
    </lineage>
</organism>
<dbReference type="GO" id="GO:0070566">
    <property type="term" value="F:adenylyltransferase activity"/>
    <property type="evidence" value="ECO:0007669"/>
    <property type="project" value="InterPro"/>
</dbReference>
<evidence type="ECO:0000256" key="3">
    <source>
        <dbReference type="ARBA" id="ARBA00047831"/>
    </source>
</evidence>
<comment type="catalytic activity">
    <reaction evidence="3">
        <text>spectinomycin + ATP = 9-O-adenylylspectinomycin + diphosphate</text>
        <dbReference type="Rhea" id="RHEA:63228"/>
        <dbReference type="ChEBI" id="CHEBI:30616"/>
        <dbReference type="ChEBI" id="CHEBI:33019"/>
        <dbReference type="ChEBI" id="CHEBI:146260"/>
        <dbReference type="ChEBI" id="CHEBI:146261"/>
    </reaction>
</comment>
<feature type="domain" description="Polymerase beta nucleotidyltransferase" evidence="5">
    <location>
        <begin position="12"/>
        <end position="70"/>
    </location>
</feature>
<dbReference type="GO" id="GO:0046677">
    <property type="term" value="P:response to antibiotic"/>
    <property type="evidence" value="ECO:0007669"/>
    <property type="project" value="UniProtKB-KW"/>
</dbReference>
<dbReference type="InterPro" id="IPR025184">
    <property type="entry name" value="AadA_C"/>
</dbReference>
<dbReference type="CDD" id="cd05403">
    <property type="entry name" value="NT_KNTase_like"/>
    <property type="match status" value="1"/>
</dbReference>
<comment type="caution">
    <text evidence="6">The sequence shown here is derived from an EMBL/GenBank/DDBJ whole genome shotgun (WGS) entry which is preliminary data.</text>
</comment>
<dbReference type="EC" id="2.7.7.47" evidence="6"/>
<dbReference type="Gene3D" id="3.30.460.10">
    <property type="entry name" value="Beta Polymerase, domain 2"/>
    <property type="match status" value="1"/>
</dbReference>
<dbReference type="InterPro" id="IPR024172">
    <property type="entry name" value="AadA/Aad9"/>
</dbReference>
<evidence type="ECO:0000256" key="1">
    <source>
        <dbReference type="ARBA" id="ARBA00022679"/>
    </source>
</evidence>
<dbReference type="InterPro" id="IPR041633">
    <property type="entry name" value="Polbeta"/>
</dbReference>
<reference evidence="6" key="1">
    <citation type="submission" date="2019-08" db="EMBL/GenBank/DDBJ databases">
        <authorList>
            <person name="Kucharzyk K."/>
            <person name="Murdoch R.W."/>
            <person name="Higgins S."/>
            <person name="Loffler F."/>
        </authorList>
    </citation>
    <scope>NUCLEOTIDE SEQUENCE</scope>
</reference>
<keyword evidence="6" id="KW-0548">Nucleotidyltransferase</keyword>
<gene>
    <name evidence="6" type="primary">ant1_3</name>
    <name evidence="6" type="ORF">SDC9_75891</name>
</gene>
<keyword evidence="2" id="KW-0046">Antibiotic resistance</keyword>
<dbReference type="Pfam" id="PF18765">
    <property type="entry name" value="Polbeta"/>
    <property type="match status" value="1"/>
</dbReference>
<dbReference type="InterPro" id="IPR043519">
    <property type="entry name" value="NT_sf"/>
</dbReference>
<feature type="domain" description="Adenylyltransferase AadA C-terminal" evidence="4">
    <location>
        <begin position="147"/>
        <end position="246"/>
    </location>
</feature>
<dbReference type="NCBIfam" id="NF010309">
    <property type="entry name" value="PRK13746.1"/>
    <property type="match status" value="1"/>
</dbReference>
<dbReference type="AlphaFoldDB" id="A0A644YN99"/>
<sequence>MNIPNEAILVLKNIKETLNSKLIGVYLYGSAVMGGLKPDSDVDIFVIINDDLNTYERKELCNQLMQISGKVGNMQGTRPLEVIVMNIRKIVPWMYPPECLFQYGEWLRKEFENGKIPEVRFEPDVAILITQVRQISQTLFGSNAQDILPIVPISHLKSALTDSLPGLIANLIGDERNVLLTLARMWYTISTGEITTKDNAAEWAMTRLTKSQAGLMGIARSAYLGECDDQWQDTKMELEELVSALKHNILMGDFKVRGEVL</sequence>
<accession>A0A644YN99</accession>
<dbReference type="GO" id="GO:0009012">
    <property type="term" value="F:aminoglycoside 3''-adenylyltransferase activity"/>
    <property type="evidence" value="ECO:0007669"/>
    <property type="project" value="UniProtKB-EC"/>
</dbReference>
<evidence type="ECO:0000259" key="4">
    <source>
        <dbReference type="Pfam" id="PF13427"/>
    </source>
</evidence>
<protein>
    <submittedName>
        <fullName evidence="6">Streptomycin 3''-adenylyltransferase</fullName>
        <ecNumber evidence="6">2.7.7.47</ecNumber>
    </submittedName>
</protein>